<dbReference type="Proteomes" id="UP000717696">
    <property type="component" value="Unassembled WGS sequence"/>
</dbReference>
<reference evidence="1" key="1">
    <citation type="journal article" date="2021" name="Nat. Commun.">
        <title>Genetic determinants of endophytism in the Arabidopsis root mycobiome.</title>
        <authorList>
            <person name="Mesny F."/>
            <person name="Miyauchi S."/>
            <person name="Thiergart T."/>
            <person name="Pickel B."/>
            <person name="Atanasova L."/>
            <person name="Karlsson M."/>
            <person name="Huettel B."/>
            <person name="Barry K.W."/>
            <person name="Haridas S."/>
            <person name="Chen C."/>
            <person name="Bauer D."/>
            <person name="Andreopoulos W."/>
            <person name="Pangilinan J."/>
            <person name="LaButti K."/>
            <person name="Riley R."/>
            <person name="Lipzen A."/>
            <person name="Clum A."/>
            <person name="Drula E."/>
            <person name="Henrissat B."/>
            <person name="Kohler A."/>
            <person name="Grigoriev I.V."/>
            <person name="Martin F.M."/>
            <person name="Hacquard S."/>
        </authorList>
    </citation>
    <scope>NUCLEOTIDE SEQUENCE</scope>
    <source>
        <strain evidence="1">MPI-CAGE-AT-0021</strain>
    </source>
</reference>
<evidence type="ECO:0000313" key="2">
    <source>
        <dbReference type="Proteomes" id="UP000717696"/>
    </source>
</evidence>
<sequence length="199" mass="20925">MSPHLDCPCQHLLHVPTSHYVDSSLCARSSASPCVTGLQGTGNSDAVVGTGPWTPPELLTPPPMPLAMPPPHLAQAKPCHAMPCPGLLLPTWKPTQPAPHASLGWNCFAATPAPGHDAVGPRPATTRKMVSEVPGRPVASHLGPRSFFPPPFCSGFWMSGFLDSRGVLQFPSNSVVTTSTEPSAGFHVNHRNLRVAGKG</sequence>
<keyword evidence="2" id="KW-1185">Reference proteome</keyword>
<dbReference type="EMBL" id="JAGMUU010000023">
    <property type="protein sequence ID" value="KAH7126356.1"/>
    <property type="molecule type" value="Genomic_DNA"/>
</dbReference>
<name>A0A9P9DXM7_9HYPO</name>
<accession>A0A9P9DXM7</accession>
<gene>
    <name evidence="1" type="ORF">B0J13DRAFT_611731</name>
</gene>
<dbReference type="AlphaFoldDB" id="A0A9P9DXM7"/>
<organism evidence="1 2">
    <name type="scientific">Dactylonectria estremocensis</name>
    <dbReference type="NCBI Taxonomy" id="1079267"/>
    <lineage>
        <taxon>Eukaryota</taxon>
        <taxon>Fungi</taxon>
        <taxon>Dikarya</taxon>
        <taxon>Ascomycota</taxon>
        <taxon>Pezizomycotina</taxon>
        <taxon>Sordariomycetes</taxon>
        <taxon>Hypocreomycetidae</taxon>
        <taxon>Hypocreales</taxon>
        <taxon>Nectriaceae</taxon>
        <taxon>Dactylonectria</taxon>
    </lineage>
</organism>
<protein>
    <submittedName>
        <fullName evidence="1">Uncharacterized protein</fullName>
    </submittedName>
</protein>
<comment type="caution">
    <text evidence="1">The sequence shown here is derived from an EMBL/GenBank/DDBJ whole genome shotgun (WGS) entry which is preliminary data.</text>
</comment>
<evidence type="ECO:0000313" key="1">
    <source>
        <dbReference type="EMBL" id="KAH7126356.1"/>
    </source>
</evidence>
<proteinExistence type="predicted"/>